<dbReference type="PANTHER" id="PTHR22789">
    <property type="entry name" value="FUCULOSE PHOSPHATE ALDOLASE"/>
    <property type="match status" value="1"/>
</dbReference>
<name>A0A841U7W2_9BACL</name>
<dbReference type="InterPro" id="IPR036409">
    <property type="entry name" value="Aldolase_II/adducin_N_sf"/>
</dbReference>
<comment type="caution">
    <text evidence="4">The sequence shown here is derived from an EMBL/GenBank/DDBJ whole genome shotgun (WGS) entry which is preliminary data.</text>
</comment>
<dbReference type="SUPFAM" id="SSF53639">
    <property type="entry name" value="AraD/HMP-PK domain-like"/>
    <property type="match status" value="2"/>
</dbReference>
<keyword evidence="1" id="KW-0479">Metal-binding</keyword>
<dbReference type="InterPro" id="IPR050197">
    <property type="entry name" value="Aldolase_class_II_sugar_metab"/>
</dbReference>
<dbReference type="Proteomes" id="UP000553776">
    <property type="component" value="Unassembled WGS sequence"/>
</dbReference>
<keyword evidence="5" id="KW-1185">Reference proteome</keyword>
<dbReference type="GO" id="GO:0019323">
    <property type="term" value="P:pentose catabolic process"/>
    <property type="evidence" value="ECO:0007669"/>
    <property type="project" value="TreeGrafter"/>
</dbReference>
<proteinExistence type="predicted"/>
<feature type="domain" description="Class II aldolase/adducin N-terminal" evidence="3">
    <location>
        <begin position="10"/>
        <end position="186"/>
    </location>
</feature>
<keyword evidence="2" id="KW-0456">Lyase</keyword>
<accession>A0A841U7W2</accession>
<dbReference type="SMART" id="SM01007">
    <property type="entry name" value="Aldolase_II"/>
    <property type="match status" value="2"/>
</dbReference>
<protein>
    <submittedName>
        <fullName evidence="4">Class II aldolase/adducin family protein</fullName>
    </submittedName>
</protein>
<dbReference type="RefSeq" id="WP_185139076.1">
    <property type="nucleotide sequence ID" value="NZ_JACJVR010000111.1"/>
</dbReference>
<dbReference type="GO" id="GO:0005829">
    <property type="term" value="C:cytosol"/>
    <property type="evidence" value="ECO:0007669"/>
    <property type="project" value="TreeGrafter"/>
</dbReference>
<dbReference type="PANTHER" id="PTHR22789:SF0">
    <property type="entry name" value="3-OXO-TETRONATE 4-PHOSPHATE DECARBOXYLASE-RELATED"/>
    <property type="match status" value="1"/>
</dbReference>
<evidence type="ECO:0000313" key="4">
    <source>
        <dbReference type="EMBL" id="MBB6695118.1"/>
    </source>
</evidence>
<dbReference type="GO" id="GO:0046872">
    <property type="term" value="F:metal ion binding"/>
    <property type="evidence" value="ECO:0007669"/>
    <property type="project" value="UniProtKB-KW"/>
</dbReference>
<gene>
    <name evidence="4" type="ORF">H7B90_27355</name>
</gene>
<dbReference type="Gene3D" id="3.40.225.10">
    <property type="entry name" value="Class II aldolase/adducin N-terminal domain"/>
    <property type="match status" value="2"/>
</dbReference>
<dbReference type="Pfam" id="PF00596">
    <property type="entry name" value="Aldolase_II"/>
    <property type="match status" value="2"/>
</dbReference>
<dbReference type="InterPro" id="IPR001303">
    <property type="entry name" value="Aldolase_II/adducin_N"/>
</dbReference>
<sequence length="428" mass="47768">MNFDYLHPADQIIRMIERIYRYGMTTTSGGNLSILDENGDIWITPGGVDKGSLGRADIVRVTSDGRIDGRHKPSSEFPFHQAIYRSRPDLRAIVHAHPPSLVSFSIVRRVPNVGMLPGEREICGEVGMADYALPGSDRLGANIARVFAEGKHAVMLENHGGVVGGTTLMEAFKTFETLEFCARTEILARRIGTPRAIASELLEKARIEEPPTLSEFEPDRIPTDEREARRDMCELIHRAYEQRLFTSTQGTFSVKLGDDRFLITPHGLDRKILSPEDLVLIDRGRAEKGKSPSRSALLHRRIYERQPHIRSVLVSHSPHVMAFAVTERKFDSRTIPESYILLRSLPKLPFLSVYEDAEGTADRFTPDVPVAVVENNCVIATGNSLLQAFDRLEVAEYSAKSIIEAEGLGAIAPIDEASIRELEEAFRL</sequence>
<evidence type="ECO:0000313" key="5">
    <source>
        <dbReference type="Proteomes" id="UP000553776"/>
    </source>
</evidence>
<dbReference type="EMBL" id="JACJVR010000111">
    <property type="protein sequence ID" value="MBB6695118.1"/>
    <property type="molecule type" value="Genomic_DNA"/>
</dbReference>
<dbReference type="AlphaFoldDB" id="A0A841U7W2"/>
<feature type="domain" description="Class II aldolase/adducin N-terminal" evidence="3">
    <location>
        <begin position="230"/>
        <end position="403"/>
    </location>
</feature>
<evidence type="ECO:0000256" key="2">
    <source>
        <dbReference type="ARBA" id="ARBA00023239"/>
    </source>
</evidence>
<dbReference type="GO" id="GO:0016832">
    <property type="term" value="F:aldehyde-lyase activity"/>
    <property type="evidence" value="ECO:0007669"/>
    <property type="project" value="TreeGrafter"/>
</dbReference>
<evidence type="ECO:0000256" key="1">
    <source>
        <dbReference type="ARBA" id="ARBA00022723"/>
    </source>
</evidence>
<organism evidence="4 5">
    <name type="scientific">Cohnella xylanilytica</name>
    <dbReference type="NCBI Taxonomy" id="557555"/>
    <lineage>
        <taxon>Bacteria</taxon>
        <taxon>Bacillati</taxon>
        <taxon>Bacillota</taxon>
        <taxon>Bacilli</taxon>
        <taxon>Bacillales</taxon>
        <taxon>Paenibacillaceae</taxon>
        <taxon>Cohnella</taxon>
    </lineage>
</organism>
<evidence type="ECO:0000259" key="3">
    <source>
        <dbReference type="SMART" id="SM01007"/>
    </source>
</evidence>
<reference evidence="4 5" key="1">
    <citation type="submission" date="2020-08" db="EMBL/GenBank/DDBJ databases">
        <title>Cohnella phylogeny.</title>
        <authorList>
            <person name="Dunlap C."/>
        </authorList>
    </citation>
    <scope>NUCLEOTIDE SEQUENCE [LARGE SCALE GENOMIC DNA]</scope>
    <source>
        <strain evidence="4 5">DSM 25239</strain>
    </source>
</reference>